<gene>
    <name evidence="2" type="ORF">K444DRAFT_423596</name>
</gene>
<name>A0A2J6T7U8_9HELO</name>
<dbReference type="AlphaFoldDB" id="A0A2J6T7U8"/>
<reference evidence="2 3" key="1">
    <citation type="submission" date="2016-04" db="EMBL/GenBank/DDBJ databases">
        <title>A degradative enzymes factory behind the ericoid mycorrhizal symbiosis.</title>
        <authorList>
            <consortium name="DOE Joint Genome Institute"/>
            <person name="Martino E."/>
            <person name="Morin E."/>
            <person name="Grelet G."/>
            <person name="Kuo A."/>
            <person name="Kohler A."/>
            <person name="Daghino S."/>
            <person name="Barry K."/>
            <person name="Choi C."/>
            <person name="Cichocki N."/>
            <person name="Clum A."/>
            <person name="Copeland A."/>
            <person name="Hainaut M."/>
            <person name="Haridas S."/>
            <person name="Labutti K."/>
            <person name="Lindquist E."/>
            <person name="Lipzen A."/>
            <person name="Khouja H.-R."/>
            <person name="Murat C."/>
            <person name="Ohm R."/>
            <person name="Olson A."/>
            <person name="Spatafora J."/>
            <person name="Veneault-Fourrey C."/>
            <person name="Henrissat B."/>
            <person name="Grigoriev I."/>
            <person name="Martin F."/>
            <person name="Perotto S."/>
        </authorList>
    </citation>
    <scope>NUCLEOTIDE SEQUENCE [LARGE SCALE GENOMIC DNA]</scope>
    <source>
        <strain evidence="2 3">E</strain>
    </source>
</reference>
<feature type="region of interest" description="Disordered" evidence="1">
    <location>
        <begin position="294"/>
        <end position="315"/>
    </location>
</feature>
<dbReference type="GeneID" id="36580801"/>
<feature type="region of interest" description="Disordered" evidence="1">
    <location>
        <begin position="172"/>
        <end position="193"/>
    </location>
</feature>
<organism evidence="2 3">
    <name type="scientific">Hyaloscypha bicolor E</name>
    <dbReference type="NCBI Taxonomy" id="1095630"/>
    <lineage>
        <taxon>Eukaryota</taxon>
        <taxon>Fungi</taxon>
        <taxon>Dikarya</taxon>
        <taxon>Ascomycota</taxon>
        <taxon>Pezizomycotina</taxon>
        <taxon>Leotiomycetes</taxon>
        <taxon>Helotiales</taxon>
        <taxon>Hyaloscyphaceae</taxon>
        <taxon>Hyaloscypha</taxon>
        <taxon>Hyaloscypha bicolor</taxon>
    </lineage>
</organism>
<feature type="region of interest" description="Disordered" evidence="1">
    <location>
        <begin position="74"/>
        <end position="120"/>
    </location>
</feature>
<keyword evidence="3" id="KW-1185">Reference proteome</keyword>
<feature type="compositionally biased region" description="Basic and acidic residues" evidence="1">
    <location>
        <begin position="82"/>
        <end position="99"/>
    </location>
</feature>
<dbReference type="Proteomes" id="UP000235371">
    <property type="component" value="Unassembled WGS sequence"/>
</dbReference>
<evidence type="ECO:0000256" key="1">
    <source>
        <dbReference type="SAM" id="MobiDB-lite"/>
    </source>
</evidence>
<evidence type="ECO:0000313" key="2">
    <source>
        <dbReference type="EMBL" id="PMD59095.1"/>
    </source>
</evidence>
<dbReference type="InParanoid" id="A0A2J6T7U8"/>
<proteinExistence type="predicted"/>
<sequence length="315" mass="34751">MIALVAITREMFRTGRGWKMRSGQASLRIAGVRWDAASGRIKPPYLVMSLLSSLDLFEVIPVLLVEGRITAGRCPNAGQRRGGREGREGPASALRRERTQMSSHQRPARPAGQPRGTEFPSLAHSAWKTKGCRVGEGSRDALPGWASRWIVRRISGVLSWGWCLSLRRGKRQGQKQRNATKMARRTPHARRGTSTPLQCVALHPLARLALSLTLISQQNRTTGPHLSHLCLQRLGLPSAGVEHRRVEAWNFPDNGGEAIVAWSLAPNLVMADQYCIRPLTTRALFDLVFDSSSTTSGLQIPRRGAGERPAAISRR</sequence>
<dbReference type="RefSeq" id="XP_024735999.1">
    <property type="nucleotide sequence ID" value="XM_024872721.1"/>
</dbReference>
<evidence type="ECO:0000313" key="3">
    <source>
        <dbReference type="Proteomes" id="UP000235371"/>
    </source>
</evidence>
<dbReference type="EMBL" id="KZ613817">
    <property type="protein sequence ID" value="PMD59095.1"/>
    <property type="molecule type" value="Genomic_DNA"/>
</dbReference>
<accession>A0A2J6T7U8</accession>
<feature type="compositionally biased region" description="Basic residues" evidence="1">
    <location>
        <begin position="182"/>
        <end position="191"/>
    </location>
</feature>
<protein>
    <submittedName>
        <fullName evidence="2">Uncharacterized protein</fullName>
    </submittedName>
</protein>